<feature type="region of interest" description="Disordered" evidence="1">
    <location>
        <begin position="828"/>
        <end position="853"/>
    </location>
</feature>
<dbReference type="HOGENOM" id="CLU_328740_0_0_1"/>
<reference evidence="2 3" key="1">
    <citation type="journal article" date="2011" name="Genome Biol.">
        <title>Comparative genome sequence analysis underscores mycoparasitism as the ancestral life style of Trichoderma.</title>
        <authorList>
            <person name="Kubicek C.P."/>
            <person name="Herrera-Estrella A."/>
            <person name="Seidl-Seiboth V."/>
            <person name="Martinez D.A."/>
            <person name="Druzhinina I.S."/>
            <person name="Thon M."/>
            <person name="Zeilinger S."/>
            <person name="Casas-Flores S."/>
            <person name="Horwitz B.A."/>
            <person name="Mukherjee P.K."/>
            <person name="Mukherjee M."/>
            <person name="Kredics L."/>
            <person name="Alcaraz L.D."/>
            <person name="Aerts A."/>
            <person name="Antal Z."/>
            <person name="Atanasova L."/>
            <person name="Cervantes-Badillo M.G."/>
            <person name="Challacombe J."/>
            <person name="Chertkov O."/>
            <person name="McCluskey K."/>
            <person name="Coulpier F."/>
            <person name="Deshpande N."/>
            <person name="von Doehren H."/>
            <person name="Ebbole D.J."/>
            <person name="Esquivel-Naranjo E.U."/>
            <person name="Fekete E."/>
            <person name="Flipphi M."/>
            <person name="Glaser F."/>
            <person name="Gomez-Rodriguez E.Y."/>
            <person name="Gruber S."/>
            <person name="Han C."/>
            <person name="Henrissat B."/>
            <person name="Hermosa R."/>
            <person name="Hernandez-Onate M."/>
            <person name="Karaffa L."/>
            <person name="Kosti I."/>
            <person name="Le Crom S."/>
            <person name="Lindquist E."/>
            <person name="Lucas S."/>
            <person name="Luebeck M."/>
            <person name="Luebeck P.S."/>
            <person name="Margeot A."/>
            <person name="Metz B."/>
            <person name="Misra M."/>
            <person name="Nevalainen H."/>
            <person name="Omann M."/>
            <person name="Packer N."/>
            <person name="Perrone G."/>
            <person name="Uresti-Rivera E.E."/>
            <person name="Salamov A."/>
            <person name="Schmoll M."/>
            <person name="Seiboth B."/>
            <person name="Shapiro H."/>
            <person name="Sukno S."/>
            <person name="Tamayo-Ramos J.A."/>
            <person name="Tisch D."/>
            <person name="Wiest A."/>
            <person name="Wilkinson H.H."/>
            <person name="Zhang M."/>
            <person name="Coutinho P.M."/>
            <person name="Kenerley C.M."/>
            <person name="Monte E."/>
            <person name="Baker S.E."/>
            <person name="Grigoriev I.V."/>
        </authorList>
    </citation>
    <scope>NUCLEOTIDE SEQUENCE [LARGE SCALE GENOMIC DNA]</scope>
    <source>
        <strain evidence="3">ATCC 20476 / IMI 206040</strain>
    </source>
</reference>
<dbReference type="eggNOG" id="KOG4177">
    <property type="taxonomic scope" value="Eukaryota"/>
</dbReference>
<dbReference type="AlphaFoldDB" id="G9P932"/>
<dbReference type="EMBL" id="ABDG02000027">
    <property type="protein sequence ID" value="EHK41060.1"/>
    <property type="molecule type" value="Genomic_DNA"/>
</dbReference>
<evidence type="ECO:0000256" key="1">
    <source>
        <dbReference type="SAM" id="MobiDB-lite"/>
    </source>
</evidence>
<dbReference type="SUPFAM" id="SSF48403">
    <property type="entry name" value="Ankyrin repeat"/>
    <property type="match status" value="1"/>
</dbReference>
<proteinExistence type="predicted"/>
<evidence type="ECO:0000313" key="3">
    <source>
        <dbReference type="Proteomes" id="UP000005426"/>
    </source>
</evidence>
<sequence>MPENLYQSKDETMEPDNDVTEDEELNTRLGLHKFGLVQEYSPELWQEYDVVVVHGIHQTHWTDDAWQPGSGAKSSASWIGDSLGLKSGRIAHFHYQIDNAPSNALFVEGNEREAQNLLDGLVQMRLEFHEYSQSRGFDGVNLDMRPIIFVTHDIGSLIVKKALTLATRHPAKYGDIPYCTSNLIFLGCLNRGTRSTIEDSIARLLLLPGGSPQVHLLDSIHALTRTVQQVKLLFILVHSRGASHYKDIKLNARTSQFHKILLSLAPPIVPPNPDDFGWQLDELADRVMGSDQYKLWNSQPAMGVLHIKASLNTRLISEKLYARLLDERNSGNVYFFAFRRNDDRFNTAGAMLASLICQLVSKCQTFGGADEALKMLPKEWTRACRTEIQDSEEGGVRLWGSTMKSIYGVELSRLTQKKPTYRFFLEDIREILTDCGDNHQLGLLMVDWLANYGPSGSQSGIRKTLKSLSSATPRAVIDTVVISFGNREKRAREMLSWVKYTFESLTIRELAIAMKLEDGVGDEDIDEIRSDILKFGLVFSFSEYEVDFSHAMYPHEEAKPDEQAAAHAWIASLCIRYLSFPSVRERARKMCERYASATPVSRPRQHLISYAVRYWPKHYKCAGTKKPTTAAKAFFQDAETRKVWAQARYVLSNPVTRLERHHLSPLPFIAMAGLDDLLTAQIEDEREMATFSANTGLALIEAASNGDGHMVRLLAEASSPNKETISEALVMAATVGAEDVLNYLINEAAKTESFDWPSILFPRVAWLGLARTAQLLLETGANIPQSGDSFEESTLQFAAKTKNSGVSKKFCDVHLCFRQSSILHPGHSFELNGASGEESESEDSDGGGVKLSREAYEDEFYEDELDEQDSDDSS</sequence>
<evidence type="ECO:0000313" key="2">
    <source>
        <dbReference type="EMBL" id="EHK41060.1"/>
    </source>
</evidence>
<dbReference type="Gene3D" id="1.25.40.20">
    <property type="entry name" value="Ankyrin repeat-containing domain"/>
    <property type="match status" value="1"/>
</dbReference>
<dbReference type="InterPro" id="IPR036770">
    <property type="entry name" value="Ankyrin_rpt-contain_sf"/>
</dbReference>
<dbReference type="GeneID" id="25785872"/>
<dbReference type="OrthoDB" id="341259at2759"/>
<evidence type="ECO:0008006" key="4">
    <source>
        <dbReference type="Google" id="ProtNLM"/>
    </source>
</evidence>
<comment type="caution">
    <text evidence="2">The sequence shown here is derived from an EMBL/GenBank/DDBJ whole genome shotgun (WGS) entry which is preliminary data.</text>
</comment>
<keyword evidence="3" id="KW-1185">Reference proteome</keyword>
<organism evidence="2 3">
    <name type="scientific">Hypocrea atroviridis (strain ATCC 20476 / IMI 206040)</name>
    <name type="common">Trichoderma atroviride</name>
    <dbReference type="NCBI Taxonomy" id="452589"/>
    <lineage>
        <taxon>Eukaryota</taxon>
        <taxon>Fungi</taxon>
        <taxon>Dikarya</taxon>
        <taxon>Ascomycota</taxon>
        <taxon>Pezizomycotina</taxon>
        <taxon>Sordariomycetes</taxon>
        <taxon>Hypocreomycetidae</taxon>
        <taxon>Hypocreales</taxon>
        <taxon>Hypocreaceae</taxon>
        <taxon>Trichoderma</taxon>
    </lineage>
</organism>
<dbReference type="PANTHER" id="PTHR10039:SF15">
    <property type="entry name" value="NACHT DOMAIN-CONTAINING PROTEIN"/>
    <property type="match status" value="1"/>
</dbReference>
<dbReference type="Proteomes" id="UP000005426">
    <property type="component" value="Unassembled WGS sequence"/>
</dbReference>
<dbReference type="STRING" id="452589.G9P932"/>
<protein>
    <recommendedName>
        <fullName evidence="4">DUF676 domain-containing protein</fullName>
    </recommendedName>
</protein>
<dbReference type="PANTHER" id="PTHR10039">
    <property type="entry name" value="AMELOGENIN"/>
    <property type="match status" value="1"/>
</dbReference>
<dbReference type="KEGG" id="tatv:25785872"/>
<accession>G9P932</accession>
<gene>
    <name evidence="2" type="ORF">TRIATDRAFT_85107</name>
</gene>
<name>G9P932_HYPAI</name>